<dbReference type="Proteomes" id="UP000580856">
    <property type="component" value="Unassembled WGS sequence"/>
</dbReference>
<dbReference type="SUPFAM" id="SSF75169">
    <property type="entry name" value="DsrEFH-like"/>
    <property type="match status" value="1"/>
</dbReference>
<evidence type="ECO:0000313" key="2">
    <source>
        <dbReference type="Proteomes" id="UP000580856"/>
    </source>
</evidence>
<proteinExistence type="predicted"/>
<dbReference type="InterPro" id="IPR027396">
    <property type="entry name" value="DsrEFH-like"/>
</dbReference>
<accession>A0A846QLT6</accession>
<sequence length="92" mass="9811">MLFLLDRADADALKFVPVLGGDADRELLLISDGVYLAREGAAVDLAALGFDSVYADDKAVADRGLDLVDDCEAVSCARIVDIVLDNEKVINI</sequence>
<dbReference type="EMBL" id="JAATJA010000002">
    <property type="protein sequence ID" value="NJB67990.1"/>
    <property type="molecule type" value="Genomic_DNA"/>
</dbReference>
<organism evidence="1 2">
    <name type="scientific">Desulfobaculum xiamenense</name>
    <dbReference type="NCBI Taxonomy" id="995050"/>
    <lineage>
        <taxon>Bacteria</taxon>
        <taxon>Pseudomonadati</taxon>
        <taxon>Thermodesulfobacteriota</taxon>
        <taxon>Desulfovibrionia</taxon>
        <taxon>Desulfovibrionales</taxon>
        <taxon>Desulfovibrionaceae</taxon>
        <taxon>Desulfobaculum</taxon>
    </lineage>
</organism>
<name>A0A846QLT6_9BACT</name>
<gene>
    <name evidence="1" type="ORF">GGQ74_001663</name>
</gene>
<dbReference type="AlphaFoldDB" id="A0A846QLT6"/>
<evidence type="ECO:0000313" key="1">
    <source>
        <dbReference type="EMBL" id="NJB67990.1"/>
    </source>
</evidence>
<dbReference type="Gene3D" id="3.40.1260.10">
    <property type="entry name" value="DsrEFH-like"/>
    <property type="match status" value="1"/>
</dbReference>
<reference evidence="1 2" key="1">
    <citation type="submission" date="2020-03" db="EMBL/GenBank/DDBJ databases">
        <title>Genomic Encyclopedia of Type Strains, Phase IV (KMG-IV): sequencing the most valuable type-strain genomes for metagenomic binning, comparative biology and taxonomic classification.</title>
        <authorList>
            <person name="Goeker M."/>
        </authorList>
    </citation>
    <scope>NUCLEOTIDE SEQUENCE [LARGE SCALE GENOMIC DNA]</scope>
    <source>
        <strain evidence="1 2">DSM 24233</strain>
    </source>
</reference>
<keyword evidence="2" id="KW-1185">Reference proteome</keyword>
<protein>
    <submittedName>
        <fullName evidence="1">Sulfur transfer complex TusBCD TusB component (DsrH family)</fullName>
    </submittedName>
</protein>
<dbReference type="RefSeq" id="WP_167941093.1">
    <property type="nucleotide sequence ID" value="NZ_JAATJA010000002.1"/>
</dbReference>
<comment type="caution">
    <text evidence="1">The sequence shown here is derived from an EMBL/GenBank/DDBJ whole genome shotgun (WGS) entry which is preliminary data.</text>
</comment>